<feature type="chain" id="PRO_5015065970" description="Lipoprotein" evidence="1">
    <location>
        <begin position="25"/>
        <end position="156"/>
    </location>
</feature>
<keyword evidence="1" id="KW-0732">Signal</keyword>
<protein>
    <recommendedName>
        <fullName evidence="4">Lipoprotein</fullName>
    </recommendedName>
</protein>
<evidence type="ECO:0008006" key="4">
    <source>
        <dbReference type="Google" id="ProtNLM"/>
    </source>
</evidence>
<feature type="signal peptide" evidence="1">
    <location>
        <begin position="1"/>
        <end position="24"/>
    </location>
</feature>
<dbReference type="EMBL" id="FOXK01000002">
    <property type="protein sequence ID" value="SFP31111.1"/>
    <property type="molecule type" value="Genomic_DNA"/>
</dbReference>
<keyword evidence="3" id="KW-1185">Reference proteome</keyword>
<evidence type="ECO:0000313" key="2">
    <source>
        <dbReference type="EMBL" id="SFP31111.1"/>
    </source>
</evidence>
<accession>A0A1I5PC64</accession>
<dbReference type="AlphaFoldDB" id="A0A1I5PC64"/>
<dbReference type="OrthoDB" id="9154618at2"/>
<proteinExistence type="predicted"/>
<gene>
    <name evidence="2" type="ORF">SAMN05216177_102215</name>
</gene>
<evidence type="ECO:0000256" key="1">
    <source>
        <dbReference type="SAM" id="SignalP"/>
    </source>
</evidence>
<name>A0A1I5PC64_9GAMM</name>
<dbReference type="Proteomes" id="UP000182025">
    <property type="component" value="Unassembled WGS sequence"/>
</dbReference>
<dbReference type="PROSITE" id="PS51257">
    <property type="entry name" value="PROKAR_LIPOPROTEIN"/>
    <property type="match status" value="1"/>
</dbReference>
<organism evidence="2 3">
    <name type="scientific">Ectopseudomonas toyotomiensis</name>
    <dbReference type="NCBI Taxonomy" id="554344"/>
    <lineage>
        <taxon>Bacteria</taxon>
        <taxon>Pseudomonadati</taxon>
        <taxon>Pseudomonadota</taxon>
        <taxon>Gammaproteobacteria</taxon>
        <taxon>Pseudomonadales</taxon>
        <taxon>Pseudomonadaceae</taxon>
        <taxon>Ectopseudomonas</taxon>
    </lineage>
</organism>
<sequence>MRLLPLIIISLLAGCATQSVPANRAIPVSTERLLSYQEIPSEPFQYLVINRDKGFSGSSCDAAIYIDGQLSVRLNPEESAIFKLPLGDYTLSVDAGDCGKDQLQASILSTAAARFRITFDSKAQASILPTEAGLNRLCSIGMCGQPPGTPVPWWLY</sequence>
<reference evidence="3" key="1">
    <citation type="submission" date="2016-10" db="EMBL/GenBank/DDBJ databases">
        <authorList>
            <person name="Varghese N."/>
            <person name="Submissions S."/>
        </authorList>
    </citation>
    <scope>NUCLEOTIDE SEQUENCE [LARGE SCALE GENOMIC DNA]</scope>
    <source>
        <strain evidence="3">JCM 15604</strain>
    </source>
</reference>
<evidence type="ECO:0000313" key="3">
    <source>
        <dbReference type="Proteomes" id="UP000182025"/>
    </source>
</evidence>
<dbReference type="RefSeq" id="WP_074913643.1">
    <property type="nucleotide sequence ID" value="NZ_FOXK01000002.1"/>
</dbReference>